<organism evidence="1">
    <name type="scientific">candidate division WOR-3 bacterium</name>
    <dbReference type="NCBI Taxonomy" id="2052148"/>
    <lineage>
        <taxon>Bacteria</taxon>
        <taxon>Bacteria division WOR-3</taxon>
    </lineage>
</organism>
<name>A0A7V4E4F6_UNCW3</name>
<dbReference type="EMBL" id="DTDR01000145">
    <property type="protein sequence ID" value="HGK64125.1"/>
    <property type="molecule type" value="Genomic_DNA"/>
</dbReference>
<proteinExistence type="predicted"/>
<accession>A0A7V4E4F6</accession>
<dbReference type="AlphaFoldDB" id="A0A7V4E4F6"/>
<sequence>MKKILFLFSLSLLVLLGLFFLKKKIIKNHINNDYSVSLPIGLINGSGDPLADKLFCKYLQKHNFLVSYVITIDDTFEKTIVIEHIDKNLKNGKRLQKYLAYKKPQKFLYWSAKKILLLNRLCYPPIYLFIDSTLNLSASIILGKDYLAIIKDGKSY</sequence>
<reference evidence="1" key="1">
    <citation type="journal article" date="2020" name="mSystems">
        <title>Genome- and Community-Level Interaction Insights into Carbon Utilization and Element Cycling Functions of Hydrothermarchaeota in Hydrothermal Sediment.</title>
        <authorList>
            <person name="Zhou Z."/>
            <person name="Liu Y."/>
            <person name="Xu W."/>
            <person name="Pan J."/>
            <person name="Luo Z.H."/>
            <person name="Li M."/>
        </authorList>
    </citation>
    <scope>NUCLEOTIDE SEQUENCE [LARGE SCALE GENOMIC DNA]</scope>
    <source>
        <strain evidence="1">SpSt-697</strain>
    </source>
</reference>
<evidence type="ECO:0000313" key="1">
    <source>
        <dbReference type="EMBL" id="HGK64125.1"/>
    </source>
</evidence>
<gene>
    <name evidence="1" type="ORF">ENU74_06010</name>
</gene>
<comment type="caution">
    <text evidence="1">The sequence shown here is derived from an EMBL/GenBank/DDBJ whole genome shotgun (WGS) entry which is preliminary data.</text>
</comment>
<protein>
    <submittedName>
        <fullName evidence="1">Uncharacterized protein</fullName>
    </submittedName>
</protein>